<accession>A0A6J6DMI5</accession>
<organism evidence="1">
    <name type="scientific">freshwater metagenome</name>
    <dbReference type="NCBI Taxonomy" id="449393"/>
    <lineage>
        <taxon>unclassified sequences</taxon>
        <taxon>metagenomes</taxon>
        <taxon>ecological metagenomes</taxon>
    </lineage>
</organism>
<reference evidence="1" key="1">
    <citation type="submission" date="2020-05" db="EMBL/GenBank/DDBJ databases">
        <authorList>
            <person name="Chiriac C."/>
            <person name="Salcher M."/>
            <person name="Ghai R."/>
            <person name="Kavagutti S V."/>
        </authorList>
    </citation>
    <scope>NUCLEOTIDE SEQUENCE</scope>
</reference>
<name>A0A6J6DMI5_9ZZZZ</name>
<dbReference type="InterPro" id="IPR034660">
    <property type="entry name" value="DinB/YfiT-like"/>
</dbReference>
<protein>
    <submittedName>
        <fullName evidence="1">Unannotated protein</fullName>
    </submittedName>
</protein>
<gene>
    <name evidence="1" type="ORF">UFOPK1650_00386</name>
</gene>
<dbReference type="SUPFAM" id="SSF109854">
    <property type="entry name" value="DinB/YfiT-like putative metalloenzymes"/>
    <property type="match status" value="1"/>
</dbReference>
<proteinExistence type="predicted"/>
<dbReference type="AlphaFoldDB" id="A0A6J6DMI5"/>
<sequence>MAVNNKDLKEVGAHVVSAADELARVLAPTTSKDWEQLTPDLAWTQVQTAVHTMRACLEYSFQVVGQKLDTYQPVLFERKEAATPADYLMMIPTAARVLSKVVATASPEDRAWHAYGESDPIGFAAMGVIEVSVHTYDLAKGFGIDFTPLSEPSEFAITRLFADTVETNAQFLEESWGKRLLWYAGRIELAGLARREGWKWNGRVR</sequence>
<evidence type="ECO:0000313" key="1">
    <source>
        <dbReference type="EMBL" id="CAB4564586.1"/>
    </source>
</evidence>
<dbReference type="EMBL" id="CAEZTJ010000035">
    <property type="protein sequence ID" value="CAB4564586.1"/>
    <property type="molecule type" value="Genomic_DNA"/>
</dbReference>